<keyword evidence="3" id="KW-0963">Cytoplasm</keyword>
<evidence type="ECO:0000256" key="4">
    <source>
        <dbReference type="ARBA" id="ARBA00023212"/>
    </source>
</evidence>
<feature type="non-terminal residue" evidence="7">
    <location>
        <position position="1"/>
    </location>
</feature>
<name>A0A0K2TAB0_LEPSM</name>
<evidence type="ECO:0000313" key="7">
    <source>
        <dbReference type="EMBL" id="CDW22502.1"/>
    </source>
</evidence>
<dbReference type="PANTHER" id="PTHR21490:SF0">
    <property type="entry name" value="ENKURIN"/>
    <property type="match status" value="1"/>
</dbReference>
<dbReference type="InterPro" id="IPR052102">
    <property type="entry name" value="Enkurin_domain-protein"/>
</dbReference>
<sequence length="221" mass="25908">NHYLHKAPENVYNFVKPHSPEPSQQANRPKISRLIRAKSAKTTRELVRNKKEPVPQVTDKVLQLFRTKRNFVQKNVLDVMKSEPVESESVKFIDKASGDTQLLKSSGLIPVYKEKKEFGQVPDYIIKKAREKEEKARRIDEELKASLRNRDNQLSETDRLLILEGLKTNWSQAHQTYQHLPLLIDTVAKKQRKQKIETQLHELERYINVLENHSVIYISDY</sequence>
<feature type="domain" description="Enkurin" evidence="6">
    <location>
        <begin position="126"/>
        <end position="218"/>
    </location>
</feature>
<keyword evidence="5" id="KW-0966">Cell projection</keyword>
<evidence type="ECO:0000259" key="6">
    <source>
        <dbReference type="PROSITE" id="PS51665"/>
    </source>
</evidence>
<reference evidence="7" key="1">
    <citation type="submission" date="2014-05" db="EMBL/GenBank/DDBJ databases">
        <authorList>
            <person name="Chronopoulou M."/>
        </authorList>
    </citation>
    <scope>NUCLEOTIDE SEQUENCE</scope>
    <source>
        <tissue evidence="7">Whole organism</tissue>
    </source>
</reference>
<dbReference type="AlphaFoldDB" id="A0A0K2TAB0"/>
<dbReference type="OrthoDB" id="6366120at2759"/>
<evidence type="ECO:0000256" key="1">
    <source>
        <dbReference type="ARBA" id="ARBA00004138"/>
    </source>
</evidence>
<keyword evidence="4" id="KW-0206">Cytoskeleton</keyword>
<dbReference type="EMBL" id="HACA01005141">
    <property type="protein sequence ID" value="CDW22502.1"/>
    <property type="molecule type" value="Transcribed_RNA"/>
</dbReference>
<evidence type="ECO:0000256" key="3">
    <source>
        <dbReference type="ARBA" id="ARBA00022490"/>
    </source>
</evidence>
<dbReference type="GO" id="GO:0001669">
    <property type="term" value="C:acrosomal vesicle"/>
    <property type="evidence" value="ECO:0007669"/>
    <property type="project" value="TreeGrafter"/>
</dbReference>
<dbReference type="InterPro" id="IPR027012">
    <property type="entry name" value="Enkurin_dom"/>
</dbReference>
<dbReference type="GO" id="GO:0005879">
    <property type="term" value="C:axonemal microtubule"/>
    <property type="evidence" value="ECO:0007669"/>
    <property type="project" value="TreeGrafter"/>
</dbReference>
<accession>A0A0K2TAB0</accession>
<comment type="subcellular location">
    <subcellularLocation>
        <location evidence="1">Cell projection</location>
        <location evidence="1">Cilium</location>
    </subcellularLocation>
    <subcellularLocation>
        <location evidence="2">Cytoplasm</location>
        <location evidence="2">Cytoskeleton</location>
    </subcellularLocation>
</comment>
<evidence type="ECO:0000256" key="5">
    <source>
        <dbReference type="ARBA" id="ARBA00023273"/>
    </source>
</evidence>
<dbReference type="PANTHER" id="PTHR21490">
    <property type="entry name" value="ENKURIN-RELATED"/>
    <property type="match status" value="1"/>
</dbReference>
<dbReference type="Pfam" id="PF13864">
    <property type="entry name" value="Enkurin"/>
    <property type="match status" value="1"/>
</dbReference>
<protein>
    <submittedName>
        <fullName evidence="7">Enkurin, TRPC channel interacting protein [Pelodiscus sinensis]</fullName>
    </submittedName>
</protein>
<proteinExistence type="predicted"/>
<evidence type="ECO:0000256" key="2">
    <source>
        <dbReference type="ARBA" id="ARBA00004245"/>
    </source>
</evidence>
<gene>
    <name evidence="7" type="primary">ENKUR</name>
</gene>
<dbReference type="PROSITE" id="PS51665">
    <property type="entry name" value="ENKURIN"/>
    <property type="match status" value="1"/>
</dbReference>
<dbReference type="GO" id="GO:0005516">
    <property type="term" value="F:calmodulin binding"/>
    <property type="evidence" value="ECO:0007669"/>
    <property type="project" value="TreeGrafter"/>
</dbReference>
<organism evidence="7">
    <name type="scientific">Lepeophtheirus salmonis</name>
    <name type="common">Salmon louse</name>
    <name type="synonym">Caligus salmonis</name>
    <dbReference type="NCBI Taxonomy" id="72036"/>
    <lineage>
        <taxon>Eukaryota</taxon>
        <taxon>Metazoa</taxon>
        <taxon>Ecdysozoa</taxon>
        <taxon>Arthropoda</taxon>
        <taxon>Crustacea</taxon>
        <taxon>Multicrustacea</taxon>
        <taxon>Hexanauplia</taxon>
        <taxon>Copepoda</taxon>
        <taxon>Siphonostomatoida</taxon>
        <taxon>Caligidae</taxon>
        <taxon>Lepeophtheirus</taxon>
    </lineage>
</organism>